<dbReference type="EMBL" id="LR824556">
    <property type="protein sequence ID" value="CAH1642066.1"/>
    <property type="molecule type" value="Genomic_DNA"/>
</dbReference>
<accession>A0A9P0I5Z1</accession>
<feature type="compositionally biased region" description="Low complexity" evidence="1">
    <location>
        <begin position="47"/>
        <end position="63"/>
    </location>
</feature>
<keyword evidence="3" id="KW-1185">Reference proteome</keyword>
<organism evidence="2 3">
    <name type="scientific">Spodoptera littoralis</name>
    <name type="common">Egyptian cotton leafworm</name>
    <dbReference type="NCBI Taxonomy" id="7109"/>
    <lineage>
        <taxon>Eukaryota</taxon>
        <taxon>Metazoa</taxon>
        <taxon>Ecdysozoa</taxon>
        <taxon>Arthropoda</taxon>
        <taxon>Hexapoda</taxon>
        <taxon>Insecta</taxon>
        <taxon>Pterygota</taxon>
        <taxon>Neoptera</taxon>
        <taxon>Endopterygota</taxon>
        <taxon>Lepidoptera</taxon>
        <taxon>Glossata</taxon>
        <taxon>Ditrysia</taxon>
        <taxon>Noctuoidea</taxon>
        <taxon>Noctuidae</taxon>
        <taxon>Amphipyrinae</taxon>
        <taxon>Spodoptera</taxon>
    </lineage>
</organism>
<dbReference type="Proteomes" id="UP001153321">
    <property type="component" value="Chromosome 25"/>
</dbReference>
<feature type="compositionally biased region" description="Basic residues" evidence="1">
    <location>
        <begin position="16"/>
        <end position="26"/>
    </location>
</feature>
<evidence type="ECO:0000313" key="3">
    <source>
        <dbReference type="Proteomes" id="UP001153321"/>
    </source>
</evidence>
<name>A0A9P0I5Z1_SPOLI</name>
<feature type="region of interest" description="Disordered" evidence="1">
    <location>
        <begin position="1"/>
        <end position="31"/>
    </location>
</feature>
<reference evidence="2" key="1">
    <citation type="submission" date="2022-02" db="EMBL/GenBank/DDBJ databases">
        <authorList>
            <person name="King R."/>
        </authorList>
    </citation>
    <scope>NUCLEOTIDE SEQUENCE</scope>
</reference>
<dbReference type="AlphaFoldDB" id="A0A9P0I5Z1"/>
<sequence>MPHGGREAPPSPRSSKLSKGKGRVFKNSRLQPTEIRALQAVARQYNATATPSSTPTGSTVGAGEEFSPAPFDTRHPGVTLTAATHNPPRLMPSRRNQ</sequence>
<gene>
    <name evidence="2" type="ORF">SPLIT_LOCUS7422</name>
</gene>
<proteinExistence type="predicted"/>
<evidence type="ECO:0000256" key="1">
    <source>
        <dbReference type="SAM" id="MobiDB-lite"/>
    </source>
</evidence>
<feature type="region of interest" description="Disordered" evidence="1">
    <location>
        <begin position="46"/>
        <end position="97"/>
    </location>
</feature>
<protein>
    <submittedName>
        <fullName evidence="2">Uncharacterized protein</fullName>
    </submittedName>
</protein>
<evidence type="ECO:0000313" key="2">
    <source>
        <dbReference type="EMBL" id="CAH1642066.1"/>
    </source>
</evidence>